<accession>A0A1Q9CWX2</accession>
<feature type="repeat" description="PPR" evidence="2">
    <location>
        <begin position="81"/>
        <end position="115"/>
    </location>
</feature>
<dbReference type="Gene3D" id="1.25.40.10">
    <property type="entry name" value="Tetratricopeptide repeat domain"/>
    <property type="match status" value="3"/>
</dbReference>
<feature type="repeat" description="PPR" evidence="2">
    <location>
        <begin position="116"/>
        <end position="150"/>
    </location>
</feature>
<keyword evidence="5" id="KW-1185">Reference proteome</keyword>
<gene>
    <name evidence="4" type="ORF">AK812_SmicGene31420</name>
</gene>
<dbReference type="Proteomes" id="UP000186817">
    <property type="component" value="Unassembled WGS sequence"/>
</dbReference>
<dbReference type="EMBL" id="LSRX01000863">
    <property type="protein sequence ID" value="OLP87385.1"/>
    <property type="molecule type" value="Genomic_DNA"/>
</dbReference>
<keyword evidence="1" id="KW-0677">Repeat</keyword>
<evidence type="ECO:0000313" key="4">
    <source>
        <dbReference type="EMBL" id="OLP87385.1"/>
    </source>
</evidence>
<feature type="region of interest" description="Disordered" evidence="3">
    <location>
        <begin position="592"/>
        <end position="611"/>
    </location>
</feature>
<dbReference type="InterPro" id="IPR002885">
    <property type="entry name" value="PPR_rpt"/>
</dbReference>
<comment type="caution">
    <text evidence="4">The sequence shown here is derived from an EMBL/GenBank/DDBJ whole genome shotgun (WGS) entry which is preliminary data.</text>
</comment>
<evidence type="ECO:0000256" key="1">
    <source>
        <dbReference type="ARBA" id="ARBA00022737"/>
    </source>
</evidence>
<name>A0A1Q9CWX2_SYMMI</name>
<evidence type="ECO:0000256" key="3">
    <source>
        <dbReference type="SAM" id="MobiDB-lite"/>
    </source>
</evidence>
<evidence type="ECO:0000256" key="2">
    <source>
        <dbReference type="PROSITE-ProRule" id="PRU00708"/>
    </source>
</evidence>
<feature type="repeat" description="PPR" evidence="2">
    <location>
        <begin position="220"/>
        <end position="254"/>
    </location>
</feature>
<dbReference type="PANTHER" id="PTHR47447">
    <property type="entry name" value="OS03G0856100 PROTEIN"/>
    <property type="match status" value="1"/>
</dbReference>
<dbReference type="OrthoDB" id="185373at2759"/>
<sequence>MEFAVVPERNTIVEYNKAISACRRCRDWQRALVLVTQIKALRLQADVVTYNSSISASEAVGRWQTALQFFHEMDRAALQPDVITFNSTISACEKGSAWMEALAIFVQINEVRLQPDTISFNATISAFEKAGKWQHALVVLASVHACHVQPDLITYDSTLSACEKGSAWQQAVAILACMSRADLERDIITYNCTISACKHDQWKLALLLLVECEIIALQPNVVTFSAAINACSRSSAWPQALTLLQNMQQVRVQPNPITYISAISACEGGAEWQWALFLLRQMSIAAVAATNAAISSCEKAGAWQHALLLSVKLWLNGLRPDVVTSNASISACGRAMKWKCSCEIFGSTTRPSLVTCNSTISACERAAEWRPALDLLGQVVQTRLSPDVITYSGVISACENDAQWLQALILLSLCASQLIQADEIAYNSAISACHSGEWQLTSSLLHDISAMRCEVDTITYNSSISACQQYAEWEQAVFLLYELCERRLESDVITYQSAVKACEVGAGWQQALFLLGDVETQRLQSLRHSARRFICPANWLSSAPDTAGGHSALIAVERPRGCRWVAWVATLLLCADPRLRPPPAEERRAIHCKRGGRNEEAEGSQPRHPSVLGEAKTFDEADNRAVEAAPPRRDRSGILFRVGQIVVNVADGTLSVVVGWDRKPNPKILALRRHSLPEESTSSPHCLLAALAGQLPQADVLRSDAMGLPGKISYVSQDQLRVYHGPRPDRLRAASSLGLTPTGSGGYMPLSWLAALYPLDVQLQPEGGPEAIADTPRAWRTDSQETLLDLLAVGLKLQSLYVFLRYVCSMFAVSLSTSELLRDGIRKHRDLWIGYRLCSRLAIWLSLLTVFGAAGGWCLGRMDLLRRERPRPNPKRLAFSSFRRRHSVSKSFEDEPSAQELVQNLQDAWTRRPAAWARLLTLDRTERSFDKSLEASGRSTLSSTWQTWHDSRISSSLSTRSSCGKLQLSDSLSTRPSSKRLHLRPLNEQVAPGWSLRYCELLGVGPPSSLRRLSRREAVIEMPHAPDKIQRDLDNSVFLASNPRSRDPRLQRFDSMSCPESRRTVRRKAVQADVMSCTRRYINLAFRYMQMRYSERIDYLKKLFDSKLNKGGQNARTEQYSISNEELKGLANKLGLPEQEARSSWLEVAGGTTSPFPTITSSRVHTPVLDGGEIVSSYLNEGRLVTLLQPPASPPFVSPPAMSMSGDLKLRRGEDWRSSGHNATIGASDVPTHHFQGDIVDLIRRAWAEGWGPIVFGHGGQAPRPPVSHCMRFEAAASIWNFNGAADAVQMLVRAIFLGLGLLRMLLRLNAWH</sequence>
<dbReference type="Pfam" id="PF13812">
    <property type="entry name" value="PPR_3"/>
    <property type="match status" value="3"/>
</dbReference>
<feature type="repeat" description="PPR" evidence="2">
    <location>
        <begin position="46"/>
        <end position="80"/>
    </location>
</feature>
<reference evidence="4 5" key="1">
    <citation type="submission" date="2016-02" db="EMBL/GenBank/DDBJ databases">
        <title>Genome analysis of coral dinoflagellate symbionts highlights evolutionary adaptations to a symbiotic lifestyle.</title>
        <authorList>
            <person name="Aranda M."/>
            <person name="Li Y."/>
            <person name="Liew Y.J."/>
            <person name="Baumgarten S."/>
            <person name="Simakov O."/>
            <person name="Wilson M."/>
            <person name="Piel J."/>
            <person name="Ashoor H."/>
            <person name="Bougouffa S."/>
            <person name="Bajic V.B."/>
            <person name="Ryu T."/>
            <person name="Ravasi T."/>
            <person name="Bayer T."/>
            <person name="Micklem G."/>
            <person name="Kim H."/>
            <person name="Bhak J."/>
            <person name="Lajeunesse T.C."/>
            <person name="Voolstra C.R."/>
        </authorList>
    </citation>
    <scope>NUCLEOTIDE SEQUENCE [LARGE SCALE GENOMIC DNA]</scope>
    <source>
        <strain evidence="4 5">CCMP2467</strain>
    </source>
</reference>
<protein>
    <submittedName>
        <fullName evidence="4">Pentatricopeptide repeat-containing protein, chloroplastic</fullName>
    </submittedName>
</protein>
<dbReference type="Pfam" id="PF13041">
    <property type="entry name" value="PPR_2"/>
    <property type="match status" value="1"/>
</dbReference>
<dbReference type="PANTHER" id="PTHR47447:SF17">
    <property type="entry name" value="OS12G0638900 PROTEIN"/>
    <property type="match status" value="1"/>
</dbReference>
<dbReference type="PROSITE" id="PS51375">
    <property type="entry name" value="PPR"/>
    <property type="match status" value="4"/>
</dbReference>
<dbReference type="InterPro" id="IPR011990">
    <property type="entry name" value="TPR-like_helical_dom_sf"/>
</dbReference>
<proteinExistence type="predicted"/>
<evidence type="ECO:0000313" key="5">
    <source>
        <dbReference type="Proteomes" id="UP000186817"/>
    </source>
</evidence>
<organism evidence="4 5">
    <name type="scientific">Symbiodinium microadriaticum</name>
    <name type="common">Dinoflagellate</name>
    <name type="synonym">Zooxanthella microadriatica</name>
    <dbReference type="NCBI Taxonomy" id="2951"/>
    <lineage>
        <taxon>Eukaryota</taxon>
        <taxon>Sar</taxon>
        <taxon>Alveolata</taxon>
        <taxon>Dinophyceae</taxon>
        <taxon>Suessiales</taxon>
        <taxon>Symbiodiniaceae</taxon>
        <taxon>Symbiodinium</taxon>
    </lineage>
</organism>